<organism evidence="1 2">
    <name type="scientific">Bodo saltans</name>
    <name type="common">Flagellated protozoan</name>
    <dbReference type="NCBI Taxonomy" id="75058"/>
    <lineage>
        <taxon>Eukaryota</taxon>
        <taxon>Discoba</taxon>
        <taxon>Euglenozoa</taxon>
        <taxon>Kinetoplastea</taxon>
        <taxon>Metakinetoplastina</taxon>
        <taxon>Eubodonida</taxon>
        <taxon>Bodonidae</taxon>
        <taxon>Bodo</taxon>
    </lineage>
</organism>
<keyword evidence="2" id="KW-1185">Reference proteome</keyword>
<dbReference type="AlphaFoldDB" id="A0A0S4JEB9"/>
<protein>
    <submittedName>
        <fullName evidence="1">Uncharacterized protein</fullName>
    </submittedName>
</protein>
<sequence length="113" mass="12373">MSEAMFTNAIVSLFEVAEVNSIGGVPLDVGVEALMLVNPDVEPQQAHAIATQLDSRGRQVLSKDFSSSKILFFVVVDNIESTFFPFSSSKILFFVVVDNIESTFFSAEPFFGL</sequence>
<proteinExistence type="predicted"/>
<reference evidence="2" key="1">
    <citation type="submission" date="2015-09" db="EMBL/GenBank/DDBJ databases">
        <authorList>
            <consortium name="Pathogen Informatics"/>
        </authorList>
    </citation>
    <scope>NUCLEOTIDE SEQUENCE [LARGE SCALE GENOMIC DNA]</scope>
    <source>
        <strain evidence="2">Lake Konstanz</strain>
    </source>
</reference>
<accession>A0A0S4JEB9</accession>
<dbReference type="Proteomes" id="UP000051952">
    <property type="component" value="Unassembled WGS sequence"/>
</dbReference>
<evidence type="ECO:0000313" key="2">
    <source>
        <dbReference type="Proteomes" id="UP000051952"/>
    </source>
</evidence>
<name>A0A0S4JEB9_BODSA</name>
<gene>
    <name evidence="1" type="ORF">BSAL_23600</name>
</gene>
<dbReference type="EMBL" id="CYKH01001772">
    <property type="protein sequence ID" value="CUG89825.1"/>
    <property type="molecule type" value="Genomic_DNA"/>
</dbReference>
<evidence type="ECO:0000313" key="1">
    <source>
        <dbReference type="EMBL" id="CUG89825.1"/>
    </source>
</evidence>
<dbReference type="VEuPathDB" id="TriTrypDB:BSAL_23600"/>